<keyword evidence="1" id="KW-0812">Transmembrane</keyword>
<dbReference type="AlphaFoldDB" id="A0A3N4I896"/>
<keyword evidence="1" id="KW-0472">Membrane</keyword>
<keyword evidence="3" id="KW-1185">Reference proteome</keyword>
<proteinExistence type="predicted"/>
<reference evidence="2 3" key="1">
    <citation type="journal article" date="2018" name="Nat. Ecol. Evol.">
        <title>Pezizomycetes genomes reveal the molecular basis of ectomycorrhizal truffle lifestyle.</title>
        <authorList>
            <person name="Murat C."/>
            <person name="Payen T."/>
            <person name="Noel B."/>
            <person name="Kuo A."/>
            <person name="Morin E."/>
            <person name="Chen J."/>
            <person name="Kohler A."/>
            <person name="Krizsan K."/>
            <person name="Balestrini R."/>
            <person name="Da Silva C."/>
            <person name="Montanini B."/>
            <person name="Hainaut M."/>
            <person name="Levati E."/>
            <person name="Barry K.W."/>
            <person name="Belfiori B."/>
            <person name="Cichocki N."/>
            <person name="Clum A."/>
            <person name="Dockter R.B."/>
            <person name="Fauchery L."/>
            <person name="Guy J."/>
            <person name="Iotti M."/>
            <person name="Le Tacon F."/>
            <person name="Lindquist E.A."/>
            <person name="Lipzen A."/>
            <person name="Malagnac F."/>
            <person name="Mello A."/>
            <person name="Molinier V."/>
            <person name="Miyauchi S."/>
            <person name="Poulain J."/>
            <person name="Riccioni C."/>
            <person name="Rubini A."/>
            <person name="Sitrit Y."/>
            <person name="Splivallo R."/>
            <person name="Traeger S."/>
            <person name="Wang M."/>
            <person name="Zifcakova L."/>
            <person name="Wipf D."/>
            <person name="Zambonelli A."/>
            <person name="Paolocci F."/>
            <person name="Nowrousian M."/>
            <person name="Ottonello S."/>
            <person name="Baldrian P."/>
            <person name="Spatafora J.W."/>
            <person name="Henrissat B."/>
            <person name="Nagy L.G."/>
            <person name="Aury J.M."/>
            <person name="Wincker P."/>
            <person name="Grigoriev I.V."/>
            <person name="Bonfante P."/>
            <person name="Martin F.M."/>
        </authorList>
    </citation>
    <scope>NUCLEOTIDE SEQUENCE [LARGE SCALE GENOMIC DNA]</scope>
    <source>
        <strain evidence="2 3">RN42</strain>
    </source>
</reference>
<sequence length="113" mass="12743">MHWFNHQRASSVTVSSDVSPFTRQSSKPWCVYCTFALITRYCNVSWVFESVCLVAFVCFWFCLKTCVGLDQGYCSNGNAVPSIFLGCMNLATTQPLDLLSSTTIHQPRLWIGD</sequence>
<gene>
    <name evidence="2" type="ORF">BJ508DRAFT_109621</name>
</gene>
<accession>A0A3N4I896</accession>
<dbReference type="EMBL" id="ML119677">
    <property type="protein sequence ID" value="RPA81686.1"/>
    <property type="molecule type" value="Genomic_DNA"/>
</dbReference>
<name>A0A3N4I896_ASCIM</name>
<evidence type="ECO:0000313" key="2">
    <source>
        <dbReference type="EMBL" id="RPA81686.1"/>
    </source>
</evidence>
<organism evidence="2 3">
    <name type="scientific">Ascobolus immersus RN42</name>
    <dbReference type="NCBI Taxonomy" id="1160509"/>
    <lineage>
        <taxon>Eukaryota</taxon>
        <taxon>Fungi</taxon>
        <taxon>Dikarya</taxon>
        <taxon>Ascomycota</taxon>
        <taxon>Pezizomycotina</taxon>
        <taxon>Pezizomycetes</taxon>
        <taxon>Pezizales</taxon>
        <taxon>Ascobolaceae</taxon>
        <taxon>Ascobolus</taxon>
    </lineage>
</organism>
<keyword evidence="1" id="KW-1133">Transmembrane helix</keyword>
<protein>
    <submittedName>
        <fullName evidence="2">Uncharacterized protein</fullName>
    </submittedName>
</protein>
<evidence type="ECO:0000256" key="1">
    <source>
        <dbReference type="SAM" id="Phobius"/>
    </source>
</evidence>
<evidence type="ECO:0000313" key="3">
    <source>
        <dbReference type="Proteomes" id="UP000275078"/>
    </source>
</evidence>
<dbReference type="Proteomes" id="UP000275078">
    <property type="component" value="Unassembled WGS sequence"/>
</dbReference>
<feature type="transmembrane region" description="Helical" evidence="1">
    <location>
        <begin position="44"/>
        <end position="63"/>
    </location>
</feature>